<evidence type="ECO:0000256" key="1">
    <source>
        <dbReference type="SAM" id="Coils"/>
    </source>
</evidence>
<feature type="coiled-coil region" evidence="1">
    <location>
        <begin position="295"/>
        <end position="322"/>
    </location>
</feature>
<evidence type="ECO:0000256" key="2">
    <source>
        <dbReference type="SAM" id="MobiDB-lite"/>
    </source>
</evidence>
<feature type="region of interest" description="Disordered" evidence="2">
    <location>
        <begin position="688"/>
        <end position="722"/>
    </location>
</feature>
<proteinExistence type="predicted"/>
<feature type="compositionally biased region" description="Polar residues" evidence="2">
    <location>
        <begin position="704"/>
        <end position="714"/>
    </location>
</feature>
<comment type="caution">
    <text evidence="3">The sequence shown here is derived from an EMBL/GenBank/DDBJ whole genome shotgun (WGS) entry which is preliminary data.</text>
</comment>
<dbReference type="SUPFAM" id="SSF101908">
    <property type="entry name" value="Putative isomerase YbhE"/>
    <property type="match status" value="1"/>
</dbReference>
<name>A0ABR3GVS1_9PEZI</name>
<evidence type="ECO:0000313" key="3">
    <source>
        <dbReference type="EMBL" id="KAL0640037.1"/>
    </source>
</evidence>
<feature type="compositionally biased region" description="Polar residues" evidence="2">
    <location>
        <begin position="461"/>
        <end position="492"/>
    </location>
</feature>
<keyword evidence="4" id="KW-1185">Reference proteome</keyword>
<gene>
    <name evidence="3" type="primary">PTR3</name>
    <name evidence="3" type="ORF">Q9L58_000865</name>
</gene>
<accession>A0ABR3GVS1</accession>
<organism evidence="3 4">
    <name type="scientific">Discina gigas</name>
    <dbReference type="NCBI Taxonomy" id="1032678"/>
    <lineage>
        <taxon>Eukaryota</taxon>
        <taxon>Fungi</taxon>
        <taxon>Dikarya</taxon>
        <taxon>Ascomycota</taxon>
        <taxon>Pezizomycotina</taxon>
        <taxon>Pezizomycetes</taxon>
        <taxon>Pezizales</taxon>
        <taxon>Discinaceae</taxon>
        <taxon>Discina</taxon>
    </lineage>
</organism>
<dbReference type="EMBL" id="JBBBZM010000006">
    <property type="protein sequence ID" value="KAL0640037.1"/>
    <property type="molecule type" value="Genomic_DNA"/>
</dbReference>
<dbReference type="Proteomes" id="UP001447188">
    <property type="component" value="Unassembled WGS sequence"/>
</dbReference>
<feature type="region of interest" description="Disordered" evidence="2">
    <location>
        <begin position="461"/>
        <end position="519"/>
    </location>
</feature>
<protein>
    <submittedName>
        <fullName evidence="3">SPS-sensor component ptr3</fullName>
    </submittedName>
</protein>
<evidence type="ECO:0000313" key="4">
    <source>
        <dbReference type="Proteomes" id="UP001447188"/>
    </source>
</evidence>
<reference evidence="3 4" key="1">
    <citation type="submission" date="2024-02" db="EMBL/GenBank/DDBJ databases">
        <title>Discinaceae phylogenomics.</title>
        <authorList>
            <person name="Dirks A.C."/>
            <person name="James T.Y."/>
        </authorList>
    </citation>
    <scope>NUCLEOTIDE SEQUENCE [LARGE SCALE GENOMIC DNA]</scope>
    <source>
        <strain evidence="3 4">ACD0624</strain>
    </source>
</reference>
<sequence>MTLRIALPMSKFNIPIGMYTSDDDEEFNNHVLKEDAGLELGYVEPYVAAKETLWLVPGIDNIVRGALRRMAKAFAYNSAYFLKVILDLQVTYLGLNPAPAPDTVLDRNLVLRIAEIMAGRMARRDRDNNSPSRELQLRTLVSALTLLYQIKIEKLEDYTYAKLLKDVSERDSDNQTKFEEGRGNYGKPSNGDVEFLVRYACDLIRCLPSDLPNFNDSNSQAMNVHFLFAAGFILDGETTPEALDKIFARIRAPSSEWHKDIRHLYEGTAGAISLHHQALSKSPSRISQYAGNLAAEVTRSIVDRAEQELEALSSRQDLTKRLKYMTSESFPTHEAHLLISGLLDLLSQLVAAFQSSEYIQREAKSLSMNIIHTSDRPEFRYKAFEIIISSTSGCSEAEYYTIMRDLDLVIDQYFGALSGPDASDEKSLRMEELKIEKRDAMDRCEKRAILYKGAVESMQRRIQSPKSGVRSSTHPFGDSQTIGESMRLTSSWPPVDDGARSATTASPVPSSMPSQAPTLSSIAPTCDSFFSPSIISPTETCTLLSPTDTCHTLLSTMSRLQAYESLEESPILPNLYQTPHLTPSISYPAPLTPQEAITPGFYTMLRFDHLDQLSTESIFDEPEDYPEDSNVSMSSLDLPIQTFDDKNPTLPVYVGREEHSSCSGEFHQFRRNSDGSTRLSSFISQVLIEPPEPSPKSTYPEPSLSRTPSGYTQTSPPSRRSRASRIFGHRAASAMNLEAPRPHNLQLNKPLPRLDKAEDAPEPIIPDIPPAIIEPIRSHSSMEMRSERGTFNRMRSNSALGHNRSNSYEPRMPIFSGVETVPVRANTAIEYESQPDEDIFKVQPKDSCFSVFISSDAKYAVYLSPHAFRVFEIPRRGESYSPKPKFRYRLGESEGLRKGKVPWAYKNGAASDKYVVTVTKERVQVHDLEQECKVIFTEVTKGWENSCVAIAVDKLVVGLSKTLRGENVGMIRIFKMNAPTYPGLRCEKLRDIHLPINPRQPQDAPHMLSVSKDGNYLTCGTPKHGYYFAWDMSRARTTDPIRIATGRVKVTDGHGSEMLSTAILFPDTKHILCSTFPTSSSEAEWNGSFTEPIGSDIDKPLPRPIRQVGLRVTDTAIAPLGNAAAFLTKSGTIWVTQVSHLEGDDNLTTFAPTHTKERLQNQQLPETAGRMMFTPEGDCLVAADRKGKIMVLTFRKTGLSPVLLPSMKLEVGGFF</sequence>
<feature type="compositionally biased region" description="Polar residues" evidence="2">
    <location>
        <begin position="501"/>
        <end position="519"/>
    </location>
</feature>
<keyword evidence="1" id="KW-0175">Coiled coil</keyword>